<comment type="caution">
    <text evidence="3">The sequence shown here is derived from an EMBL/GenBank/DDBJ whole genome shotgun (WGS) entry which is preliminary data.</text>
</comment>
<dbReference type="AlphaFoldDB" id="A0A0G2H8I1"/>
<organism evidence="3 4">
    <name type="scientific">Diaporthe ampelina</name>
    <dbReference type="NCBI Taxonomy" id="1214573"/>
    <lineage>
        <taxon>Eukaryota</taxon>
        <taxon>Fungi</taxon>
        <taxon>Dikarya</taxon>
        <taxon>Ascomycota</taxon>
        <taxon>Pezizomycotina</taxon>
        <taxon>Sordariomycetes</taxon>
        <taxon>Sordariomycetidae</taxon>
        <taxon>Diaporthales</taxon>
        <taxon>Diaporthaceae</taxon>
        <taxon>Diaporthe</taxon>
    </lineage>
</organism>
<dbReference type="EMBL" id="LCUC01000381">
    <property type="protein sequence ID" value="KKY31553.1"/>
    <property type="molecule type" value="Genomic_DNA"/>
</dbReference>
<evidence type="ECO:0000313" key="4">
    <source>
        <dbReference type="Proteomes" id="UP000034680"/>
    </source>
</evidence>
<dbReference type="PROSITE" id="PS50191">
    <property type="entry name" value="CRAL_TRIO"/>
    <property type="match status" value="1"/>
</dbReference>
<dbReference type="SUPFAM" id="SSF52087">
    <property type="entry name" value="CRAL/TRIO domain"/>
    <property type="match status" value="1"/>
</dbReference>
<dbReference type="InterPro" id="IPR036273">
    <property type="entry name" value="CRAL/TRIO_N_dom_sf"/>
</dbReference>
<name>A0A0G2H8I1_9PEZI</name>
<feature type="domain" description="CRAL-TRIO" evidence="2">
    <location>
        <begin position="115"/>
        <end position="271"/>
    </location>
</feature>
<dbReference type="OrthoDB" id="75724at2759"/>
<dbReference type="GO" id="GO:0008289">
    <property type="term" value="F:lipid binding"/>
    <property type="evidence" value="ECO:0007669"/>
    <property type="project" value="UniProtKB-ARBA"/>
</dbReference>
<dbReference type="InterPro" id="IPR036865">
    <property type="entry name" value="CRAL-TRIO_dom_sf"/>
</dbReference>
<dbReference type="InterPro" id="IPR001251">
    <property type="entry name" value="CRAL-TRIO_dom"/>
</dbReference>
<dbReference type="Pfam" id="PF00650">
    <property type="entry name" value="CRAL_TRIO"/>
    <property type="match status" value="1"/>
</dbReference>
<dbReference type="InterPro" id="IPR011074">
    <property type="entry name" value="CRAL/TRIO_N_dom"/>
</dbReference>
<dbReference type="FunFam" id="3.40.525.10:FF:000013">
    <property type="entry name" value="Phosphatidylinositol transfer protein PDR16"/>
    <property type="match status" value="1"/>
</dbReference>
<sequence>MADSADNPPLKTPIEHPLDSIKAKPAAKLTDDQVQKYEWLLNQVKHWSQPDSGVTVPKDAPKDLTEDERRWLTRECLLRYLRATKWNKEHSEKRLIATLLWRREFGIYEKLTPDHISPESETGKQLILGYDKDGHPCQYLIPNRQNTEPSHRQVEHLVFMLERTIELMPPGQEMLALLINFKTSATRTYTAPPLSQSKEVLSILQTHYPERLGKALIINVPFLVNGFFKLIKPFLDPVTKEKMKFNEDMKQYVPAEQLWTEFSDGGLRFEYDHAVYWPALLKLCEARQEAEKRRWVEGGSVIGESELYLKGAAEKGVNSAVDDAADAVKEKLAVGEGEGQKAGNGAAEEQPAAAVGSAA</sequence>
<accession>A0A0G2H8I1</accession>
<keyword evidence="4" id="KW-1185">Reference proteome</keyword>
<dbReference type="Proteomes" id="UP000034680">
    <property type="component" value="Unassembled WGS sequence"/>
</dbReference>
<dbReference type="Gene3D" id="3.40.525.10">
    <property type="entry name" value="CRAL-TRIO lipid binding domain"/>
    <property type="match status" value="1"/>
</dbReference>
<dbReference type="SMART" id="SM01100">
    <property type="entry name" value="CRAL_TRIO_N"/>
    <property type="match status" value="1"/>
</dbReference>
<dbReference type="PANTHER" id="PTHR45824:SF29">
    <property type="entry name" value="GH16843P"/>
    <property type="match status" value="1"/>
</dbReference>
<evidence type="ECO:0000256" key="1">
    <source>
        <dbReference type="SAM" id="MobiDB-lite"/>
    </source>
</evidence>
<evidence type="ECO:0000313" key="3">
    <source>
        <dbReference type="EMBL" id="KKY31553.1"/>
    </source>
</evidence>
<reference evidence="3 4" key="1">
    <citation type="submission" date="2015-05" db="EMBL/GenBank/DDBJ databases">
        <title>Distinctive expansion of gene families associated with plant cell wall degradation and secondary metabolism in the genomes of grapevine trunk pathogens.</title>
        <authorList>
            <person name="Lawrence D.P."/>
            <person name="Travadon R."/>
            <person name="Rolshausen P.E."/>
            <person name="Baumgartner K."/>
        </authorList>
    </citation>
    <scope>NUCLEOTIDE SEQUENCE [LARGE SCALE GENOMIC DNA]</scope>
    <source>
        <strain evidence="3">DA912</strain>
    </source>
</reference>
<dbReference type="PANTHER" id="PTHR45824">
    <property type="entry name" value="GH16843P"/>
    <property type="match status" value="1"/>
</dbReference>
<dbReference type="InterPro" id="IPR052578">
    <property type="entry name" value="PI_Transfer_CRAL-TRIO"/>
</dbReference>
<dbReference type="SUPFAM" id="SSF46938">
    <property type="entry name" value="CRAL/TRIO N-terminal domain"/>
    <property type="match status" value="1"/>
</dbReference>
<dbReference type="SMART" id="SM00516">
    <property type="entry name" value="SEC14"/>
    <property type="match status" value="1"/>
</dbReference>
<dbReference type="GO" id="GO:0071944">
    <property type="term" value="C:cell periphery"/>
    <property type="evidence" value="ECO:0007669"/>
    <property type="project" value="UniProtKB-ARBA"/>
</dbReference>
<dbReference type="STRING" id="1214573.A0A0G2H8I1"/>
<protein>
    <submittedName>
        <fullName evidence="3">Putative cral trio domain-containing protein</fullName>
    </submittedName>
</protein>
<reference evidence="3 4" key="2">
    <citation type="submission" date="2015-05" db="EMBL/GenBank/DDBJ databases">
        <authorList>
            <person name="Morales-Cruz A."/>
            <person name="Amrine K.C."/>
            <person name="Cantu D."/>
        </authorList>
    </citation>
    <scope>NUCLEOTIDE SEQUENCE [LARGE SCALE GENOMIC DNA]</scope>
    <source>
        <strain evidence="3">DA912</strain>
    </source>
</reference>
<gene>
    <name evidence="3" type="ORF">UCDDA912_g08516</name>
</gene>
<dbReference type="Pfam" id="PF03765">
    <property type="entry name" value="CRAL_TRIO_N"/>
    <property type="match status" value="1"/>
</dbReference>
<proteinExistence type="predicted"/>
<dbReference type="GO" id="GO:0008526">
    <property type="term" value="F:phosphatidylinositol transfer activity"/>
    <property type="evidence" value="ECO:0007669"/>
    <property type="project" value="TreeGrafter"/>
</dbReference>
<evidence type="ECO:0000259" key="2">
    <source>
        <dbReference type="PROSITE" id="PS50191"/>
    </source>
</evidence>
<dbReference type="CDD" id="cd00170">
    <property type="entry name" value="SEC14"/>
    <property type="match status" value="1"/>
</dbReference>
<feature type="region of interest" description="Disordered" evidence="1">
    <location>
        <begin position="335"/>
        <end position="359"/>
    </location>
</feature>